<evidence type="ECO:0000313" key="3">
    <source>
        <dbReference type="Proteomes" id="UP000299102"/>
    </source>
</evidence>
<reference evidence="2 3" key="1">
    <citation type="journal article" date="2019" name="Commun. Biol.">
        <title>The bagworm genome reveals a unique fibroin gene that provides high tensile strength.</title>
        <authorList>
            <person name="Kono N."/>
            <person name="Nakamura H."/>
            <person name="Ohtoshi R."/>
            <person name="Tomita M."/>
            <person name="Numata K."/>
            <person name="Arakawa K."/>
        </authorList>
    </citation>
    <scope>NUCLEOTIDE SEQUENCE [LARGE SCALE GENOMIC DNA]</scope>
</reference>
<evidence type="ECO:0000256" key="1">
    <source>
        <dbReference type="SAM" id="MobiDB-lite"/>
    </source>
</evidence>
<proteinExistence type="predicted"/>
<dbReference type="EMBL" id="BGZK01000373">
    <property type="protein sequence ID" value="GBP39906.1"/>
    <property type="molecule type" value="Genomic_DNA"/>
</dbReference>
<sequence length="127" mass="14213">MWSPQHGLIPWRGPGTGRERESQEGVWSPWVSQLYTTEPVLDLDIQISSLGLSDLEPTRLLLRTPLRGELLPVRVLPEPPQIECASPQCYLEGPAVCSVHLAEGIYKYRIKLCGVLSQNLHGCTVFH</sequence>
<dbReference type="Proteomes" id="UP000299102">
    <property type="component" value="Unassembled WGS sequence"/>
</dbReference>
<gene>
    <name evidence="2" type="ORF">EVAR_83042_1</name>
</gene>
<name>A0A4C1VLK5_EUMVA</name>
<organism evidence="2 3">
    <name type="scientific">Eumeta variegata</name>
    <name type="common">Bagworm moth</name>
    <name type="synonym">Eumeta japonica</name>
    <dbReference type="NCBI Taxonomy" id="151549"/>
    <lineage>
        <taxon>Eukaryota</taxon>
        <taxon>Metazoa</taxon>
        <taxon>Ecdysozoa</taxon>
        <taxon>Arthropoda</taxon>
        <taxon>Hexapoda</taxon>
        <taxon>Insecta</taxon>
        <taxon>Pterygota</taxon>
        <taxon>Neoptera</taxon>
        <taxon>Endopterygota</taxon>
        <taxon>Lepidoptera</taxon>
        <taxon>Glossata</taxon>
        <taxon>Ditrysia</taxon>
        <taxon>Tineoidea</taxon>
        <taxon>Psychidae</taxon>
        <taxon>Oiketicinae</taxon>
        <taxon>Eumeta</taxon>
    </lineage>
</organism>
<keyword evidence="3" id="KW-1185">Reference proteome</keyword>
<protein>
    <submittedName>
        <fullName evidence="2">Uncharacterized protein</fullName>
    </submittedName>
</protein>
<accession>A0A4C1VLK5</accession>
<evidence type="ECO:0000313" key="2">
    <source>
        <dbReference type="EMBL" id="GBP39906.1"/>
    </source>
</evidence>
<comment type="caution">
    <text evidence="2">The sequence shown here is derived from an EMBL/GenBank/DDBJ whole genome shotgun (WGS) entry which is preliminary data.</text>
</comment>
<feature type="region of interest" description="Disordered" evidence="1">
    <location>
        <begin position="1"/>
        <end position="22"/>
    </location>
</feature>
<dbReference type="AlphaFoldDB" id="A0A4C1VLK5"/>